<accession>A0A644UFM2</accession>
<sequence>MLLSTSSIKATLAQNPAKRRINSRSRKQDPESFQESESLPPAFVSDREKALNKAIGQIEPGVNTHYYSFGNYNLVRLVVYLLKQLGPCHVFLSSYSFSTKSINQLNHLIETGKILSFRVLLDNRVRSISPKPFQMIAASFNYRCTSVHAKTALLYNDNWQVTIVTSQNATDNPKMERGIIFTDPQIFEFDLKNLTNAYNRGTT</sequence>
<dbReference type="AlphaFoldDB" id="A0A644UFM2"/>
<evidence type="ECO:0008006" key="3">
    <source>
        <dbReference type="Google" id="ProtNLM"/>
    </source>
</evidence>
<reference evidence="2" key="1">
    <citation type="submission" date="2019-08" db="EMBL/GenBank/DDBJ databases">
        <authorList>
            <person name="Kucharzyk K."/>
            <person name="Murdoch R.W."/>
            <person name="Higgins S."/>
            <person name="Loffler F."/>
        </authorList>
    </citation>
    <scope>NUCLEOTIDE SEQUENCE</scope>
</reference>
<evidence type="ECO:0000256" key="1">
    <source>
        <dbReference type="SAM" id="MobiDB-lite"/>
    </source>
</evidence>
<proteinExistence type="predicted"/>
<organism evidence="2">
    <name type="scientific">bioreactor metagenome</name>
    <dbReference type="NCBI Taxonomy" id="1076179"/>
    <lineage>
        <taxon>unclassified sequences</taxon>
        <taxon>metagenomes</taxon>
        <taxon>ecological metagenomes</taxon>
    </lineage>
</organism>
<evidence type="ECO:0000313" key="2">
    <source>
        <dbReference type="EMBL" id="MPL77632.1"/>
    </source>
</evidence>
<feature type="region of interest" description="Disordered" evidence="1">
    <location>
        <begin position="14"/>
        <end position="38"/>
    </location>
</feature>
<gene>
    <name evidence="2" type="ORF">SDC9_23489</name>
</gene>
<name>A0A644UFM2_9ZZZZ</name>
<comment type="caution">
    <text evidence="2">The sequence shown here is derived from an EMBL/GenBank/DDBJ whole genome shotgun (WGS) entry which is preliminary data.</text>
</comment>
<protein>
    <recommendedName>
        <fullName evidence="3">Phospholipase D-like domain-containing protein</fullName>
    </recommendedName>
</protein>
<dbReference type="EMBL" id="VSSQ01000108">
    <property type="protein sequence ID" value="MPL77632.1"/>
    <property type="molecule type" value="Genomic_DNA"/>
</dbReference>